<name>A0A437ADL5_ARTFL</name>
<dbReference type="Proteomes" id="UP000283090">
    <property type="component" value="Unassembled WGS sequence"/>
</dbReference>
<evidence type="ECO:0000259" key="4">
    <source>
        <dbReference type="PROSITE" id="PS50174"/>
    </source>
</evidence>
<evidence type="ECO:0008006" key="7">
    <source>
        <dbReference type="Google" id="ProtNLM"/>
    </source>
</evidence>
<feature type="compositionally biased region" description="Low complexity" evidence="2">
    <location>
        <begin position="223"/>
        <end position="234"/>
    </location>
</feature>
<feature type="compositionally biased region" description="Basic residues" evidence="2">
    <location>
        <begin position="149"/>
        <end position="159"/>
    </location>
</feature>
<evidence type="ECO:0000256" key="1">
    <source>
        <dbReference type="PROSITE-ProRule" id="PRU00176"/>
    </source>
</evidence>
<dbReference type="GO" id="GO:0071011">
    <property type="term" value="C:precatalytic spliceosome"/>
    <property type="evidence" value="ECO:0007669"/>
    <property type="project" value="TreeGrafter"/>
</dbReference>
<feature type="compositionally biased region" description="Basic and acidic residues" evidence="2">
    <location>
        <begin position="97"/>
        <end position="107"/>
    </location>
</feature>
<dbReference type="GO" id="GO:0003723">
    <property type="term" value="F:RNA binding"/>
    <property type="evidence" value="ECO:0007669"/>
    <property type="project" value="UniProtKB-UniRule"/>
</dbReference>
<feature type="compositionally biased region" description="Acidic residues" evidence="2">
    <location>
        <begin position="337"/>
        <end position="355"/>
    </location>
</feature>
<dbReference type="InterPro" id="IPR003954">
    <property type="entry name" value="RRM_euk-type"/>
</dbReference>
<gene>
    <name evidence="5" type="ORF">DFL_000225</name>
</gene>
<reference evidence="5 6" key="1">
    <citation type="submission" date="2019-01" db="EMBL/GenBank/DDBJ databases">
        <title>Intercellular communication is required for trap formation in the nematode-trapping fungus Duddingtonia flagrans.</title>
        <authorList>
            <person name="Youssar L."/>
            <person name="Wernet V."/>
            <person name="Hensel N."/>
            <person name="Hildebrandt H.-G."/>
            <person name="Fischer R."/>
        </authorList>
    </citation>
    <scope>NUCLEOTIDE SEQUENCE [LARGE SCALE GENOMIC DNA]</scope>
    <source>
        <strain evidence="5 6">CBS H-5679</strain>
    </source>
</reference>
<keyword evidence="6" id="KW-1185">Reference proteome</keyword>
<dbReference type="SUPFAM" id="SSF54928">
    <property type="entry name" value="RNA-binding domain, RBD"/>
    <property type="match status" value="1"/>
</dbReference>
<dbReference type="PROSITE" id="PS50102">
    <property type="entry name" value="RRM"/>
    <property type="match status" value="1"/>
</dbReference>
<feature type="compositionally biased region" description="Polar residues" evidence="2">
    <location>
        <begin position="41"/>
        <end position="65"/>
    </location>
</feature>
<dbReference type="InterPro" id="IPR012677">
    <property type="entry name" value="Nucleotide-bd_a/b_plait_sf"/>
</dbReference>
<accession>A0A437ADL5</accession>
<dbReference type="GO" id="GO:0045292">
    <property type="term" value="P:mRNA cis splicing, via spliceosome"/>
    <property type="evidence" value="ECO:0007669"/>
    <property type="project" value="InterPro"/>
</dbReference>
<protein>
    <recommendedName>
        <fullName evidence="7">G-patch domain-containing protein</fullName>
    </recommendedName>
</protein>
<keyword evidence="1" id="KW-0694">RNA-binding</keyword>
<organism evidence="5 6">
    <name type="scientific">Arthrobotrys flagrans</name>
    <name type="common">Nematode-trapping fungus</name>
    <name type="synonym">Trichothecium flagrans</name>
    <dbReference type="NCBI Taxonomy" id="97331"/>
    <lineage>
        <taxon>Eukaryota</taxon>
        <taxon>Fungi</taxon>
        <taxon>Dikarya</taxon>
        <taxon>Ascomycota</taxon>
        <taxon>Pezizomycotina</taxon>
        <taxon>Orbiliomycetes</taxon>
        <taxon>Orbiliales</taxon>
        <taxon>Orbiliaceae</taxon>
        <taxon>Arthrobotrys</taxon>
    </lineage>
</organism>
<dbReference type="EMBL" id="SAEB01000001">
    <property type="protein sequence ID" value="RVD89208.1"/>
    <property type="molecule type" value="Genomic_DNA"/>
</dbReference>
<dbReference type="InterPro" id="IPR040052">
    <property type="entry name" value="RBM17"/>
</dbReference>
<dbReference type="PANTHER" id="PTHR13288:SF8">
    <property type="entry name" value="SPLICING FACTOR 45"/>
    <property type="match status" value="1"/>
</dbReference>
<dbReference type="Gene3D" id="3.30.70.330">
    <property type="match status" value="1"/>
</dbReference>
<dbReference type="AlphaFoldDB" id="A0A437ADL5"/>
<dbReference type="SMART" id="SM00443">
    <property type="entry name" value="G_patch"/>
    <property type="match status" value="1"/>
</dbReference>
<evidence type="ECO:0000313" key="5">
    <source>
        <dbReference type="EMBL" id="RVD89208.1"/>
    </source>
</evidence>
<dbReference type="Pfam" id="PF01585">
    <property type="entry name" value="G-patch"/>
    <property type="match status" value="1"/>
</dbReference>
<dbReference type="PANTHER" id="PTHR13288">
    <property type="entry name" value="SPLICING FACTOR 45 SPF45"/>
    <property type="match status" value="1"/>
</dbReference>
<feature type="domain" description="G-patch" evidence="4">
    <location>
        <begin position="372"/>
        <end position="420"/>
    </location>
</feature>
<feature type="domain" description="RRM" evidence="3">
    <location>
        <begin position="444"/>
        <end position="522"/>
    </location>
</feature>
<evidence type="ECO:0000256" key="2">
    <source>
        <dbReference type="SAM" id="MobiDB-lite"/>
    </source>
</evidence>
<evidence type="ECO:0000313" key="6">
    <source>
        <dbReference type="Proteomes" id="UP000283090"/>
    </source>
</evidence>
<sequence length="531" mass="58044">MASNTGRGMASLYAELLEPKFAKPDQASTISKSPVIFAPGATQSSPNDTASGSDQLASAKKQVSSAALRFQPIPRRPQPNQQKTVKRVGVNAFAKQPKSDAPGDHNQESAPASSTTTAATRAPVVKSTLEDWATNDDDDVNGFYASRQRGGRKRRKKNKEKGLEKTAQSWDDIYDPSRPNQYEDYKDSEEKDQEMRDWRDRLYGRRQAFSSDESDDEQVRFSGKGFAPPASFGFAPPPDLDQQSAPEPRNEPAPMLDAATGDEIWMMRARMTQAASAPTCNASIDLQDCEPPPPPEEISDRPSMSMAAIGSSNTHSATISRAPIIYSLPPAPPDLGQDGDFDQSEAFDDDNEDIPSESAQESDAPRSTRPGQKGFAERLMSKYGWTKGSGLGANSSGMVHALQVKANKGKDAKGVGKILDKNKKRSDDGGKFGKMSEVVVLHKMVDGLEGEDPAVLMQEIGDECSEKYGRIERVHIVHKQSENAPSKVFVQFTSQLSALRAVNALEGRMFNGNTIEARFFDADEFEAWLRN</sequence>
<feature type="compositionally biased region" description="Low complexity" evidence="2">
    <location>
        <begin position="69"/>
        <end position="82"/>
    </location>
</feature>
<dbReference type="SMART" id="SM00361">
    <property type="entry name" value="RRM_1"/>
    <property type="match status" value="1"/>
</dbReference>
<dbReference type="RefSeq" id="XP_067494752.1">
    <property type="nucleotide sequence ID" value="XM_067631008.1"/>
</dbReference>
<dbReference type="STRING" id="97331.A0A437ADL5"/>
<dbReference type="InterPro" id="IPR000504">
    <property type="entry name" value="RRM_dom"/>
</dbReference>
<dbReference type="InterPro" id="IPR035979">
    <property type="entry name" value="RBD_domain_sf"/>
</dbReference>
<comment type="caution">
    <text evidence="5">The sequence shown here is derived from an EMBL/GenBank/DDBJ whole genome shotgun (WGS) entry which is preliminary data.</text>
</comment>
<dbReference type="GeneID" id="93582536"/>
<feature type="region of interest" description="Disordered" evidence="2">
    <location>
        <begin position="283"/>
        <end position="375"/>
    </location>
</feature>
<dbReference type="PROSITE" id="PS50174">
    <property type="entry name" value="G_PATCH"/>
    <property type="match status" value="1"/>
</dbReference>
<feature type="compositionally biased region" description="Polar residues" evidence="2">
    <location>
        <begin position="310"/>
        <end position="319"/>
    </location>
</feature>
<feature type="compositionally biased region" description="Basic and acidic residues" evidence="2">
    <location>
        <begin position="181"/>
        <end position="203"/>
    </location>
</feature>
<proteinExistence type="predicted"/>
<dbReference type="InterPro" id="IPR000467">
    <property type="entry name" value="G_patch_dom"/>
</dbReference>
<dbReference type="Pfam" id="PF00076">
    <property type="entry name" value="RRM_1"/>
    <property type="match status" value="1"/>
</dbReference>
<evidence type="ECO:0000259" key="3">
    <source>
        <dbReference type="PROSITE" id="PS50102"/>
    </source>
</evidence>
<feature type="region of interest" description="Disordered" evidence="2">
    <location>
        <begin position="33"/>
        <end position="257"/>
    </location>
</feature>
<feature type="compositionally biased region" description="Low complexity" evidence="2">
    <location>
        <begin position="109"/>
        <end position="120"/>
    </location>
</feature>
<dbReference type="OrthoDB" id="5411533at2759"/>
<dbReference type="VEuPathDB" id="FungiDB:DFL_000225"/>